<proteinExistence type="predicted"/>
<dbReference type="InterPro" id="IPR001079">
    <property type="entry name" value="Galectin_CRD"/>
</dbReference>
<keyword evidence="5" id="KW-1185">Reference proteome</keyword>
<evidence type="ECO:0000256" key="2">
    <source>
        <dbReference type="RuleBase" id="RU102079"/>
    </source>
</evidence>
<dbReference type="InterPro" id="IPR044156">
    <property type="entry name" value="Galectin-like"/>
</dbReference>
<evidence type="ECO:0000313" key="5">
    <source>
        <dbReference type="Proteomes" id="UP000261540"/>
    </source>
</evidence>
<dbReference type="AlphaFoldDB" id="A0A3B3QTH9"/>
<dbReference type="PROSITE" id="PS51304">
    <property type="entry name" value="GALECTIN"/>
    <property type="match status" value="1"/>
</dbReference>
<dbReference type="GeneTree" id="ENSGT00940000155025"/>
<dbReference type="GO" id="GO:0005615">
    <property type="term" value="C:extracellular space"/>
    <property type="evidence" value="ECO:0007669"/>
    <property type="project" value="TreeGrafter"/>
</dbReference>
<reference evidence="4" key="1">
    <citation type="submission" date="2025-08" db="UniProtKB">
        <authorList>
            <consortium name="Ensembl"/>
        </authorList>
    </citation>
    <scope>IDENTIFICATION</scope>
</reference>
<dbReference type="SUPFAM" id="SSF49899">
    <property type="entry name" value="Concanavalin A-like lectins/glucanases"/>
    <property type="match status" value="1"/>
</dbReference>
<dbReference type="InterPro" id="IPR013320">
    <property type="entry name" value="ConA-like_dom_sf"/>
</dbReference>
<evidence type="ECO:0000313" key="4">
    <source>
        <dbReference type="Ensembl" id="ENSPKIP00000008716.1"/>
    </source>
</evidence>
<dbReference type="PANTHER" id="PTHR11346:SF97">
    <property type="entry name" value="GALECTIN-1"/>
    <property type="match status" value="1"/>
</dbReference>
<dbReference type="Gene3D" id="2.60.120.200">
    <property type="match status" value="1"/>
</dbReference>
<dbReference type="Ensembl" id="ENSPKIT00000032801.1">
    <property type="protein sequence ID" value="ENSPKIP00000008716.1"/>
    <property type="gene ID" value="ENSPKIG00000024056.1"/>
</dbReference>
<sequence>IFAFLQLTLKDMPVTATNQLKITGIPKLNAKRFSINIGLGEENIALQFDVRFEFHNDRNTTVFSYKQNNSTWTNVVKDEHFPFEQGEEFKVIITFDKDEFLVKIPGNYVKSYPNHFGAEKFMLVRVQGDVRIKSFNIE</sequence>
<dbReference type="SMART" id="SM00276">
    <property type="entry name" value="GLECT"/>
    <property type="match status" value="1"/>
</dbReference>
<name>A0A3B3QTH9_9TELE</name>
<evidence type="ECO:0000256" key="1">
    <source>
        <dbReference type="ARBA" id="ARBA00022734"/>
    </source>
</evidence>
<accession>A0A3B3QTH9</accession>
<evidence type="ECO:0000259" key="3">
    <source>
        <dbReference type="PROSITE" id="PS51304"/>
    </source>
</evidence>
<dbReference type="PANTHER" id="PTHR11346">
    <property type="entry name" value="GALECTIN"/>
    <property type="match status" value="1"/>
</dbReference>
<reference evidence="4" key="2">
    <citation type="submission" date="2025-09" db="UniProtKB">
        <authorList>
            <consortium name="Ensembl"/>
        </authorList>
    </citation>
    <scope>IDENTIFICATION</scope>
</reference>
<organism evidence="4 5">
    <name type="scientific">Paramormyrops kingsleyae</name>
    <dbReference type="NCBI Taxonomy" id="1676925"/>
    <lineage>
        <taxon>Eukaryota</taxon>
        <taxon>Metazoa</taxon>
        <taxon>Chordata</taxon>
        <taxon>Craniata</taxon>
        <taxon>Vertebrata</taxon>
        <taxon>Euteleostomi</taxon>
        <taxon>Actinopterygii</taxon>
        <taxon>Neopterygii</taxon>
        <taxon>Teleostei</taxon>
        <taxon>Osteoglossocephala</taxon>
        <taxon>Osteoglossomorpha</taxon>
        <taxon>Osteoglossiformes</taxon>
        <taxon>Mormyridae</taxon>
        <taxon>Paramormyrops</taxon>
    </lineage>
</organism>
<keyword evidence="1 2" id="KW-0430">Lectin</keyword>
<dbReference type="GO" id="GO:0016936">
    <property type="term" value="F:galactoside binding"/>
    <property type="evidence" value="ECO:0007669"/>
    <property type="project" value="TreeGrafter"/>
</dbReference>
<dbReference type="CDD" id="cd00070">
    <property type="entry name" value="GLECT"/>
    <property type="match status" value="1"/>
</dbReference>
<dbReference type="Proteomes" id="UP000261540">
    <property type="component" value="Unplaced"/>
</dbReference>
<dbReference type="GO" id="GO:0043236">
    <property type="term" value="F:laminin binding"/>
    <property type="evidence" value="ECO:0007669"/>
    <property type="project" value="TreeGrafter"/>
</dbReference>
<dbReference type="SMART" id="SM00908">
    <property type="entry name" value="Gal-bind_lectin"/>
    <property type="match status" value="1"/>
</dbReference>
<dbReference type="Pfam" id="PF00337">
    <property type="entry name" value="Gal-bind_lectin"/>
    <property type="match status" value="1"/>
</dbReference>
<protein>
    <recommendedName>
        <fullName evidence="2">Galectin</fullName>
    </recommendedName>
</protein>
<dbReference type="GO" id="GO:0030246">
    <property type="term" value="F:carbohydrate binding"/>
    <property type="evidence" value="ECO:0007669"/>
    <property type="project" value="UniProtKB-UniRule"/>
</dbReference>
<feature type="domain" description="Galectin" evidence="3">
    <location>
        <begin position="6"/>
        <end position="138"/>
    </location>
</feature>